<dbReference type="Proteomes" id="UP000078561">
    <property type="component" value="Unassembled WGS sequence"/>
</dbReference>
<dbReference type="OMA" id="HRGPAPM"/>
<proteinExistence type="predicted"/>
<gene>
    <name evidence="2" type="primary">ABSGL_07953.1 scaffold 9181</name>
</gene>
<organism evidence="2">
    <name type="scientific">Absidia glauca</name>
    <name type="common">Pin mould</name>
    <dbReference type="NCBI Taxonomy" id="4829"/>
    <lineage>
        <taxon>Eukaryota</taxon>
        <taxon>Fungi</taxon>
        <taxon>Fungi incertae sedis</taxon>
        <taxon>Mucoromycota</taxon>
        <taxon>Mucoromycotina</taxon>
        <taxon>Mucoromycetes</taxon>
        <taxon>Mucorales</taxon>
        <taxon>Cunninghamellaceae</taxon>
        <taxon>Absidia</taxon>
    </lineage>
</organism>
<dbReference type="STRING" id="4829.A0A168PDF6"/>
<dbReference type="PANTHER" id="PTHR35871:SF1">
    <property type="entry name" value="CXC1-LIKE CYSTEINE CLUSTER ASSOCIATED WITH KDZ TRANSPOSASES DOMAIN-CONTAINING PROTEIN"/>
    <property type="match status" value="1"/>
</dbReference>
<reference evidence="2" key="1">
    <citation type="submission" date="2016-04" db="EMBL/GenBank/DDBJ databases">
        <authorList>
            <person name="Evans L.H."/>
            <person name="Alamgir A."/>
            <person name="Owens N."/>
            <person name="Weber N.D."/>
            <person name="Virtaneva K."/>
            <person name="Barbian K."/>
            <person name="Babar A."/>
            <person name="Rosenke K."/>
        </authorList>
    </citation>
    <scope>NUCLEOTIDE SEQUENCE [LARGE SCALE GENOMIC DNA]</scope>
    <source>
        <strain evidence="2">CBS 101.48</strain>
    </source>
</reference>
<dbReference type="InParanoid" id="A0A168PDF6"/>
<protein>
    <submittedName>
        <fullName evidence="2">Uncharacterized protein</fullName>
    </submittedName>
</protein>
<dbReference type="OrthoDB" id="2285366at2759"/>
<keyword evidence="3" id="KW-1185">Reference proteome</keyword>
<name>A0A168PDF6_ABSGL</name>
<dbReference type="PANTHER" id="PTHR35871">
    <property type="entry name" value="EXPRESSED PROTEIN"/>
    <property type="match status" value="1"/>
</dbReference>
<dbReference type="AlphaFoldDB" id="A0A168PDF6"/>
<dbReference type="EMBL" id="LT553674">
    <property type="protein sequence ID" value="SAM02190.1"/>
    <property type="molecule type" value="Genomic_DNA"/>
</dbReference>
<feature type="region of interest" description="Disordered" evidence="1">
    <location>
        <begin position="1"/>
        <end position="27"/>
    </location>
</feature>
<accession>A0A168PDF6</accession>
<evidence type="ECO:0000313" key="3">
    <source>
        <dbReference type="Proteomes" id="UP000078561"/>
    </source>
</evidence>
<evidence type="ECO:0000256" key="1">
    <source>
        <dbReference type="SAM" id="MobiDB-lite"/>
    </source>
</evidence>
<feature type="compositionally biased region" description="Basic and acidic residues" evidence="1">
    <location>
        <begin position="154"/>
        <end position="169"/>
    </location>
</feature>
<sequence>MPRKKATGRANQKTAASKSRNSSGNFTKRTALLSTVATTSAEPLVTPESSTVDSFLTFGETYVGTANDSGDFGFDFDSGYDDFETDLVAAFDTLKTCKDNSGDYLRALYTGKSRWTKMRENQRKEARTATMVGSPAITSYFAPSSIAPVTAAPSDDKSDDGIEETKRQDQQQQRRKLIDIKDRSSLEGISRGLVEAIADYDSTGQMPKSEKAHLMRLFAVKSYVDILCHGNVGITETSMKAAKMTYKGQSPGSNQWHRGAAIRKWAEQFVKEGTISPFSWGKHIKTLSILSSEEMKIMCLEWLKSQKPMDRDLRSLKTMIDSRLGSPAFTANQSLNANENENGNGNGNGSQPVLKEHTSLTTIRLYLKKWGVSFRKNTKGIYFDGHERPDVIEYRREWATRMMGRFRCMSKFEGEHMEIEIEPETNGKKKFVMVTHDVSIFYANDGKEKGWFLPNEIHLRGKGPGLSIMVSEFQCVCHGTVSRRKFLAGANREGYWTHEDVVRQLREDAIPRFKALHPDDMGLFLFDQSSNHKAYAADALVASRMNRNPHIHPKDKVCFRNPSFYEFRDGKKRRADGTFKKVKYFRGVKAILTDRGLWHDDDRTKGREGKPWRLFCGENSSITNNDNTECCARHCLANQDDFKYQPCAIKETLHKAHLLSDFYPKFHCETNWIERYWSDVKRYARSHCDYSFAGLQITLENAFAEAALQNGIPTKLRRYYMRCWRYIDAYSRNLDAEAAEADVCSKFRNSQYKSHRRLAIED</sequence>
<feature type="compositionally biased region" description="Polar residues" evidence="1">
    <location>
        <begin position="9"/>
        <end position="27"/>
    </location>
</feature>
<feature type="region of interest" description="Disordered" evidence="1">
    <location>
        <begin position="334"/>
        <end position="353"/>
    </location>
</feature>
<feature type="region of interest" description="Disordered" evidence="1">
    <location>
        <begin position="147"/>
        <end position="177"/>
    </location>
</feature>
<evidence type="ECO:0000313" key="2">
    <source>
        <dbReference type="EMBL" id="SAM02190.1"/>
    </source>
</evidence>